<name>A0A6G8S863_9GAMM</name>
<accession>A0A6G8S863</accession>
<proteinExistence type="predicted"/>
<protein>
    <submittedName>
        <fullName evidence="1">Uncharacterized protein</fullName>
    </submittedName>
</protein>
<gene>
    <name evidence="1" type="ORF">G8D99_11660</name>
</gene>
<dbReference type="Proteomes" id="UP000501939">
    <property type="component" value="Chromosome"/>
</dbReference>
<evidence type="ECO:0000313" key="2">
    <source>
        <dbReference type="Proteomes" id="UP000501939"/>
    </source>
</evidence>
<keyword evidence="2" id="KW-1185">Reference proteome</keyword>
<dbReference type="KEGG" id="alj:G8D99_11660"/>
<dbReference type="RefSeq" id="WP_166327750.1">
    <property type="nucleotide sequence ID" value="NZ_CP049916.1"/>
</dbReference>
<dbReference type="EMBL" id="CP049916">
    <property type="protein sequence ID" value="QIO10436.1"/>
    <property type="molecule type" value="Genomic_DNA"/>
</dbReference>
<dbReference type="AlphaFoldDB" id="A0A6G8S863"/>
<organism evidence="1 2">
    <name type="scientific">Acinetobacter lanii</name>
    <dbReference type="NCBI Taxonomy" id="2715163"/>
    <lineage>
        <taxon>Bacteria</taxon>
        <taxon>Pseudomonadati</taxon>
        <taxon>Pseudomonadota</taxon>
        <taxon>Gammaproteobacteria</taxon>
        <taxon>Moraxellales</taxon>
        <taxon>Moraxellaceae</taxon>
        <taxon>Acinetobacter</taxon>
    </lineage>
</organism>
<sequence>MIIDFKQMQLKKFDDLAMKIMAMPEQYIQFDSVSDFYKATWLSDFPQGTQWCCSGLDDGAEQFDAVIYYGSHYLNIHVSDDVTVHFHIKQPSSKA</sequence>
<reference evidence="1 2" key="1">
    <citation type="submission" date="2020-03" db="EMBL/GenBank/DDBJ databases">
        <authorList>
            <person name="Zhu W."/>
        </authorList>
    </citation>
    <scope>NUCLEOTIDE SEQUENCE [LARGE SCALE GENOMIC DNA]</scope>
    <source>
        <strain evidence="1 2">185</strain>
    </source>
</reference>
<evidence type="ECO:0000313" key="1">
    <source>
        <dbReference type="EMBL" id="QIO10436.1"/>
    </source>
</evidence>